<name>A0A2V2N981_9EURY</name>
<evidence type="ECO:0000259" key="1">
    <source>
        <dbReference type="SMART" id="SM00989"/>
    </source>
</evidence>
<dbReference type="AlphaFoldDB" id="A0A2V2N981"/>
<sequence length="174" mass="20217">MPESRKYSFSWELLGNIQRGRPNLGNSTRLEVYRLMQYCFRDVIEKHLGTEHTDLIFYEAGKLAGEEFYSHLFTGITDFHEFISRIQELLKEFNIGIFRVEEADIEKGRFVLTVEEDLDCSGLPDLDYVVCTYDEGFIAGLLESFTGDSYSVREIDCWCTGDRTCRFQASVIRD</sequence>
<gene>
    <name evidence="2" type="ORF">DK846_05605</name>
</gene>
<organism evidence="2 3">
    <name type="scientific">Methanospirillum lacunae</name>
    <dbReference type="NCBI Taxonomy" id="668570"/>
    <lineage>
        <taxon>Archaea</taxon>
        <taxon>Methanobacteriati</taxon>
        <taxon>Methanobacteriota</taxon>
        <taxon>Stenosarchaea group</taxon>
        <taxon>Methanomicrobia</taxon>
        <taxon>Methanomicrobiales</taxon>
        <taxon>Methanospirillaceae</taxon>
        <taxon>Methanospirillum</taxon>
    </lineage>
</organism>
<dbReference type="PANTHER" id="PTHR35090">
    <property type="entry name" value="DNA-DIRECTED RNA POLYMERASE SUBUNIT I"/>
    <property type="match status" value="1"/>
</dbReference>
<evidence type="ECO:0000313" key="3">
    <source>
        <dbReference type="Proteomes" id="UP000245657"/>
    </source>
</evidence>
<feature type="domain" description="4-vinyl reductase 4VR" evidence="1">
    <location>
        <begin position="109"/>
        <end position="171"/>
    </location>
</feature>
<reference evidence="2 3" key="1">
    <citation type="submission" date="2018-05" db="EMBL/GenBank/DDBJ databases">
        <title>Draft genome of Methanospirillum lacunae Ki8-1.</title>
        <authorList>
            <person name="Dueholm M.S."/>
            <person name="Nielsen P.H."/>
            <person name="Bakmann L.F."/>
            <person name="Otzen D.E."/>
        </authorList>
    </citation>
    <scope>NUCLEOTIDE SEQUENCE [LARGE SCALE GENOMIC DNA]</scope>
    <source>
        <strain evidence="2 3">Ki8-1</strain>
    </source>
</reference>
<dbReference type="SUPFAM" id="SSF111126">
    <property type="entry name" value="Ligand-binding domain in the NO signalling and Golgi transport"/>
    <property type="match status" value="1"/>
</dbReference>
<dbReference type="OrthoDB" id="371687at2157"/>
<accession>A0A2V2N981</accession>
<dbReference type="InterPro" id="IPR024096">
    <property type="entry name" value="NO_sig/Golgi_transp_ligand-bd"/>
</dbReference>
<evidence type="ECO:0000313" key="2">
    <source>
        <dbReference type="EMBL" id="PWR73058.1"/>
    </source>
</evidence>
<dbReference type="RefSeq" id="WP_109967959.1">
    <property type="nucleotide sequence ID" value="NZ_CP176093.1"/>
</dbReference>
<dbReference type="GeneID" id="97550006"/>
<dbReference type="PANTHER" id="PTHR35090:SF2">
    <property type="entry name" value="ARSR FAMILY TRANSCRIPTIONAL REGULATOR"/>
    <property type="match status" value="1"/>
</dbReference>
<dbReference type="SMART" id="SM00989">
    <property type="entry name" value="V4R"/>
    <property type="match status" value="1"/>
</dbReference>
<dbReference type="Gene3D" id="3.30.1380.20">
    <property type="entry name" value="Trafficking protein particle complex subunit 3"/>
    <property type="match status" value="1"/>
</dbReference>
<keyword evidence="3" id="KW-1185">Reference proteome</keyword>
<dbReference type="InterPro" id="IPR004096">
    <property type="entry name" value="V4R"/>
</dbReference>
<proteinExistence type="predicted"/>
<dbReference type="EMBL" id="QGMY01000004">
    <property type="protein sequence ID" value="PWR73058.1"/>
    <property type="molecule type" value="Genomic_DNA"/>
</dbReference>
<comment type="caution">
    <text evidence="2">The sequence shown here is derived from an EMBL/GenBank/DDBJ whole genome shotgun (WGS) entry which is preliminary data.</text>
</comment>
<dbReference type="Pfam" id="PF02830">
    <property type="entry name" value="V4R"/>
    <property type="match status" value="1"/>
</dbReference>
<protein>
    <submittedName>
        <fullName evidence="2">4-vinyl reductase</fullName>
    </submittedName>
</protein>
<dbReference type="Proteomes" id="UP000245657">
    <property type="component" value="Unassembled WGS sequence"/>
</dbReference>